<name>A0ABU6AV54_9NOCA</name>
<dbReference type="SUPFAM" id="SSF53474">
    <property type="entry name" value="alpha/beta-Hydrolases"/>
    <property type="match status" value="1"/>
</dbReference>
<dbReference type="Proteomes" id="UP001348098">
    <property type="component" value="Unassembled WGS sequence"/>
</dbReference>
<dbReference type="GO" id="GO:0016787">
    <property type="term" value="F:hydrolase activity"/>
    <property type="evidence" value="ECO:0007669"/>
    <property type="project" value="UniProtKB-KW"/>
</dbReference>
<reference evidence="3 4" key="1">
    <citation type="submission" date="2023-12" db="EMBL/GenBank/DDBJ databases">
        <title>novel species in genus Nocarida.</title>
        <authorList>
            <person name="Li Z."/>
        </authorList>
    </citation>
    <scope>NUCLEOTIDE SEQUENCE [LARGE SCALE GENOMIC DNA]</scope>
    <source>
        <strain evidence="3 4">CDC186</strain>
    </source>
</reference>
<dbReference type="InterPro" id="IPR029058">
    <property type="entry name" value="AB_hydrolase_fold"/>
</dbReference>
<evidence type="ECO:0000313" key="4">
    <source>
        <dbReference type="Proteomes" id="UP001348098"/>
    </source>
</evidence>
<keyword evidence="4" id="KW-1185">Reference proteome</keyword>
<dbReference type="Pfam" id="PF12697">
    <property type="entry name" value="Abhydrolase_6"/>
    <property type="match status" value="1"/>
</dbReference>
<keyword evidence="3" id="KW-0378">Hydrolase</keyword>
<sequence length="339" mass="35206">MRTSLRSIAASAAAILLCLAPSTAHAEDTAPGRCVSVSIPVPLGEMAGSLCTPTAHATDTVMVLIAGSNYNATYWDFPYAAETYSFRRAMNAAGIATLVVDRLGNGASTRPPSTQVTATVSARALHDIVGSLRAGLAGAPPFGKVITGGHSLSSGIDVLEATTYQDVDGVLLTGFSHALNVSEVLGVISTYHQAAEDPAFAGRGYDPGYLATRPGTRAASFFAPETADPDVLAVDEANKEVFSPTEYPDGLTSTIPPMTNFVDVPVLVVNGSLDRLSCGPAYAVCADAETLRATEAPFFGPAARLRTFVLPGSGHSVNLARNTAEYRAAVVDWVRSIGQ</sequence>
<feature type="signal peptide" evidence="1">
    <location>
        <begin position="1"/>
        <end position="26"/>
    </location>
</feature>
<dbReference type="InterPro" id="IPR000073">
    <property type="entry name" value="AB_hydrolase_1"/>
</dbReference>
<organism evidence="3 4">
    <name type="scientific">Nocardia implantans</name>
    <dbReference type="NCBI Taxonomy" id="3108168"/>
    <lineage>
        <taxon>Bacteria</taxon>
        <taxon>Bacillati</taxon>
        <taxon>Actinomycetota</taxon>
        <taxon>Actinomycetes</taxon>
        <taxon>Mycobacteriales</taxon>
        <taxon>Nocardiaceae</taxon>
        <taxon>Nocardia</taxon>
    </lineage>
</organism>
<proteinExistence type="predicted"/>
<dbReference type="EMBL" id="JAYKYQ010000005">
    <property type="protein sequence ID" value="MEB3511315.1"/>
    <property type="molecule type" value="Genomic_DNA"/>
</dbReference>
<accession>A0ABU6AV54</accession>
<dbReference type="Gene3D" id="3.40.50.1820">
    <property type="entry name" value="alpha/beta hydrolase"/>
    <property type="match status" value="1"/>
</dbReference>
<feature type="domain" description="AB hydrolase-1" evidence="2">
    <location>
        <begin position="63"/>
        <end position="327"/>
    </location>
</feature>
<keyword evidence="1" id="KW-0732">Signal</keyword>
<evidence type="ECO:0000259" key="2">
    <source>
        <dbReference type="Pfam" id="PF12697"/>
    </source>
</evidence>
<dbReference type="RefSeq" id="WP_195080015.1">
    <property type="nucleotide sequence ID" value="NZ_JAYESH010000002.1"/>
</dbReference>
<evidence type="ECO:0000256" key="1">
    <source>
        <dbReference type="SAM" id="SignalP"/>
    </source>
</evidence>
<protein>
    <submittedName>
        <fullName evidence="3">Alpha/beta hydrolase</fullName>
    </submittedName>
</protein>
<evidence type="ECO:0000313" key="3">
    <source>
        <dbReference type="EMBL" id="MEB3511315.1"/>
    </source>
</evidence>
<feature type="chain" id="PRO_5045568694" evidence="1">
    <location>
        <begin position="27"/>
        <end position="339"/>
    </location>
</feature>
<gene>
    <name evidence="3" type="ORF">U3653_14895</name>
</gene>
<comment type="caution">
    <text evidence="3">The sequence shown here is derived from an EMBL/GenBank/DDBJ whole genome shotgun (WGS) entry which is preliminary data.</text>
</comment>